<evidence type="ECO:0000313" key="2">
    <source>
        <dbReference type="EMBL" id="GLF96418.1"/>
    </source>
</evidence>
<name>A0ABQ5P1D5_9ACTN</name>
<organism evidence="2 3">
    <name type="scientific">Streptomyces yaizuensis</name>
    <dbReference type="NCBI Taxonomy" id="2989713"/>
    <lineage>
        <taxon>Bacteria</taxon>
        <taxon>Bacillati</taxon>
        <taxon>Actinomycetota</taxon>
        <taxon>Actinomycetes</taxon>
        <taxon>Kitasatosporales</taxon>
        <taxon>Streptomycetaceae</taxon>
        <taxon>Streptomyces</taxon>
    </lineage>
</organism>
<proteinExistence type="predicted"/>
<dbReference type="PANTHER" id="PTHR36124:SF1">
    <property type="entry name" value="ER-BOUND OXYGENASE MPAB_MPAB'_RUBBER OXYGENASE CATALYTIC DOMAIN-CONTAINING PROTEIN"/>
    <property type="match status" value="1"/>
</dbReference>
<feature type="region of interest" description="Disordered" evidence="1">
    <location>
        <begin position="239"/>
        <end position="264"/>
    </location>
</feature>
<reference evidence="2 3" key="1">
    <citation type="submission" date="2022-10" db="EMBL/GenBank/DDBJ databases">
        <title>Draft genome sequence of Streptomyces sp. YSPA8.</title>
        <authorList>
            <person name="Moriuchi R."/>
            <person name="Dohra H."/>
            <person name="Yamamura H."/>
            <person name="Kodani S."/>
        </authorList>
    </citation>
    <scope>NUCLEOTIDE SEQUENCE [LARGE SCALE GENOMIC DNA]</scope>
    <source>
        <strain evidence="2 3">YSPA8</strain>
    </source>
</reference>
<evidence type="ECO:0000256" key="1">
    <source>
        <dbReference type="SAM" id="MobiDB-lite"/>
    </source>
</evidence>
<dbReference type="Proteomes" id="UP001291653">
    <property type="component" value="Unassembled WGS sequence"/>
</dbReference>
<evidence type="ECO:0000313" key="3">
    <source>
        <dbReference type="Proteomes" id="UP001291653"/>
    </source>
</evidence>
<keyword evidence="3" id="KW-1185">Reference proteome</keyword>
<comment type="caution">
    <text evidence="2">The sequence shown here is derived from an EMBL/GenBank/DDBJ whole genome shotgun (WGS) entry which is preliminary data.</text>
</comment>
<dbReference type="PANTHER" id="PTHR36124">
    <property type="match status" value="1"/>
</dbReference>
<dbReference type="InterPro" id="IPR046366">
    <property type="entry name" value="MPAB"/>
</dbReference>
<sequence length="264" mass="28253">MHEPDTPRAPSAERPWTAYRDLVHTHPRTLRFGLNLAFYRCFAIPGIAAVLARSGAIAGDPLARAKATGLPLFRILATGFDDPGARESVERLRRVHHGLPVGDDAFVYVLGLFCVHPLRFLDRCGPRPATAAERDAAHTFYAALGDRLGVTGVPGSHDGLAAFTDAYEERFFRSTPEGRALWRSARSVFARRLPPPVAGLGPFVAECLMDPAMGALGIPRRPAPLRRATTALLRRHLARDRPAAPGPVPASASVSGTGGFGGSA</sequence>
<accession>A0ABQ5P1D5</accession>
<gene>
    <name evidence="2" type="ORF">SYYSPA8_18995</name>
</gene>
<dbReference type="RefSeq" id="WP_323448439.1">
    <property type="nucleotide sequence ID" value="NZ_BSBI01000007.1"/>
</dbReference>
<dbReference type="EMBL" id="BSBI01000007">
    <property type="protein sequence ID" value="GLF96418.1"/>
    <property type="molecule type" value="Genomic_DNA"/>
</dbReference>
<protein>
    <submittedName>
        <fullName evidence="2">DUF2236 domain-containing protein</fullName>
    </submittedName>
</protein>